<evidence type="ECO:0000313" key="2">
    <source>
        <dbReference type="Proteomes" id="UP000017944"/>
    </source>
</evidence>
<keyword evidence="1" id="KW-0614">Plasmid</keyword>
<evidence type="ECO:0000313" key="1">
    <source>
        <dbReference type="EMBL" id="ESU76018.1"/>
    </source>
</evidence>
<dbReference type="EMBL" id="AXUT01000778">
    <property type="protein sequence ID" value="ESU76018.1"/>
    <property type="molecule type" value="Genomic_DNA"/>
</dbReference>
<reference evidence="1 2" key="1">
    <citation type="submission" date="2013-10" db="EMBL/GenBank/DDBJ databases">
        <title>Draft genomes and the virulence plasmids of Sd1617 vaccine constructs: WRSd3 and WRSd5.</title>
        <authorList>
            <person name="Aksomboon Vongsawan A."/>
            <person name="Venkatesan M.M."/>
            <person name="Vaisvil B."/>
            <person name="Emel G."/>
            <person name="Kepatral V."/>
            <person name="Sethabutr O."/>
            <person name="Serichantalergs O."/>
            <person name="Mason C."/>
        </authorList>
    </citation>
    <scope>NUCLEOTIDE SEQUENCE [LARGE SCALE GENOMIC DNA]</scope>
    <source>
        <strain evidence="1 2">WRSd3</strain>
        <plasmid evidence="1">unnamed</plasmid>
    </source>
</reference>
<gene>
    <name evidence="1" type="ORF">WRSd3_p00170</name>
</gene>
<dbReference type="AlphaFoldDB" id="A0A090NVG9"/>
<sequence length="36" mass="4207">MVTNKKSTINRLRSQYQKSFKNILADFSNIITVLFS</sequence>
<proteinExistence type="predicted"/>
<geneLocation type="plasmid" evidence="1">
    <name>unnamed</name>
</geneLocation>
<comment type="caution">
    <text evidence="1">The sequence shown here is derived from an EMBL/GenBank/DDBJ whole genome shotgun (WGS) entry which is preliminary data.</text>
</comment>
<organism evidence="1 2">
    <name type="scientific">Shigella dysenteriae WRSd3</name>
    <dbReference type="NCBI Taxonomy" id="1401327"/>
    <lineage>
        <taxon>Bacteria</taxon>
        <taxon>Pseudomonadati</taxon>
        <taxon>Pseudomonadota</taxon>
        <taxon>Gammaproteobacteria</taxon>
        <taxon>Enterobacterales</taxon>
        <taxon>Enterobacteriaceae</taxon>
        <taxon>Shigella</taxon>
    </lineage>
</organism>
<name>A0A090NVG9_SHIDY</name>
<dbReference type="Proteomes" id="UP000017944">
    <property type="component" value="Unassembled WGS sequence"/>
</dbReference>
<protein>
    <submittedName>
        <fullName evidence="1">Uncharacterized protein</fullName>
    </submittedName>
</protein>
<accession>A0A090NVG9</accession>